<feature type="transmembrane region" description="Helical" evidence="2">
    <location>
        <begin position="332"/>
        <end position="350"/>
    </location>
</feature>
<feature type="transmembrane region" description="Helical" evidence="2">
    <location>
        <begin position="32"/>
        <end position="52"/>
    </location>
</feature>
<comment type="caution">
    <text evidence="4">The sequence shown here is derived from an EMBL/GenBank/DDBJ whole genome shotgun (WGS) entry which is preliminary data.</text>
</comment>
<feature type="domain" description="DUF4350" evidence="3">
    <location>
        <begin position="133"/>
        <end position="301"/>
    </location>
</feature>
<evidence type="ECO:0000313" key="4">
    <source>
        <dbReference type="EMBL" id="GGF14373.1"/>
    </source>
</evidence>
<evidence type="ECO:0000259" key="3">
    <source>
        <dbReference type="Pfam" id="PF14258"/>
    </source>
</evidence>
<feature type="region of interest" description="Disordered" evidence="1">
    <location>
        <begin position="1"/>
        <end position="21"/>
    </location>
</feature>
<dbReference type="Proteomes" id="UP000598775">
    <property type="component" value="Unassembled WGS sequence"/>
</dbReference>
<dbReference type="Pfam" id="PF14258">
    <property type="entry name" value="DUF4350"/>
    <property type="match status" value="1"/>
</dbReference>
<reference evidence="4 5" key="1">
    <citation type="journal article" date="2014" name="Int. J. Syst. Evol. Microbiol.">
        <title>Complete genome sequence of Corynebacterium casei LMG S-19264T (=DSM 44701T), isolated from a smear-ripened cheese.</title>
        <authorList>
            <consortium name="US DOE Joint Genome Institute (JGI-PGF)"/>
            <person name="Walter F."/>
            <person name="Albersmeier A."/>
            <person name="Kalinowski J."/>
            <person name="Ruckert C."/>
        </authorList>
    </citation>
    <scope>NUCLEOTIDE SEQUENCE [LARGE SCALE GENOMIC DNA]</scope>
    <source>
        <strain evidence="4 5">CGMCC 1.12976</strain>
    </source>
</reference>
<feature type="region of interest" description="Disordered" evidence="1">
    <location>
        <begin position="105"/>
        <end position="142"/>
    </location>
</feature>
<dbReference type="AlphaFoldDB" id="A0A917B1C1"/>
<accession>A0A917B1C1</accession>
<feature type="compositionally biased region" description="Low complexity" evidence="1">
    <location>
        <begin position="126"/>
        <end position="141"/>
    </location>
</feature>
<proteinExistence type="predicted"/>
<protein>
    <recommendedName>
        <fullName evidence="3">DUF4350 domain-containing protein</fullName>
    </recommendedName>
</protein>
<sequence>MSAAPIAPAPPSTGELGAPSATPTTRAFVKRWSFWIAAGAFVIVASIVLLLVRGTTEASDDAPLSITSPAPSGSKALAEVLRQQGVTVTAVSTLDDAEAAVAAAASAPAGTGSGATSGLGQRGKQAAADTSGAAGASTGGANEPAADVPTLLIFDPDQYLPGDRYAQVKGLAARLVLVQPDVFELEGIAPSISAAGAPDGPADNTATVAAGCSLPAAEAAGSITVSGTTYRQTGAASGTDTSTPGATQTGITSCFASGDDAYSLVSSSGGAQQVSVLGAADVLNNEQIVNAGNAALALGLLGHSTTLIWYTPSTADVVANGPPSLGALTPGWVTPLILLLVVVFIAAAVWRGRRLGPVVVENLPVIVRGNETVLGRARLYARSGARLRAADALRIGASGRLARMLGLPRTAPLDDIILQTSAALGIAPAAVADVLVNRLPRSEADLLELSTQLADLERAVRLSVYGTPAAPPARQPTALPALSGSPTTAAAPSVQPAAPPAPQPTASPNDPSTKDES</sequence>
<evidence type="ECO:0000256" key="1">
    <source>
        <dbReference type="SAM" id="MobiDB-lite"/>
    </source>
</evidence>
<name>A0A917B1C1_9MICO</name>
<dbReference type="InterPro" id="IPR025646">
    <property type="entry name" value="DUF4350"/>
</dbReference>
<feature type="compositionally biased region" description="Gly residues" evidence="1">
    <location>
        <begin position="111"/>
        <end position="121"/>
    </location>
</feature>
<gene>
    <name evidence="4" type="ORF">GCM10011399_05270</name>
</gene>
<keyword evidence="2" id="KW-0812">Transmembrane</keyword>
<evidence type="ECO:0000313" key="5">
    <source>
        <dbReference type="Proteomes" id="UP000598775"/>
    </source>
</evidence>
<feature type="compositionally biased region" description="Low complexity" evidence="1">
    <location>
        <begin position="475"/>
        <end position="496"/>
    </location>
</feature>
<dbReference type="EMBL" id="BMGP01000001">
    <property type="protein sequence ID" value="GGF14373.1"/>
    <property type="molecule type" value="Genomic_DNA"/>
</dbReference>
<keyword evidence="5" id="KW-1185">Reference proteome</keyword>
<keyword evidence="2" id="KW-1133">Transmembrane helix</keyword>
<feature type="region of interest" description="Disordered" evidence="1">
    <location>
        <begin position="467"/>
        <end position="517"/>
    </location>
</feature>
<feature type="transmembrane region" description="Helical" evidence="2">
    <location>
        <begin position="294"/>
        <end position="312"/>
    </location>
</feature>
<organism evidence="4 5">
    <name type="scientific">Subtercola lobariae</name>
    <dbReference type="NCBI Taxonomy" id="1588641"/>
    <lineage>
        <taxon>Bacteria</taxon>
        <taxon>Bacillati</taxon>
        <taxon>Actinomycetota</taxon>
        <taxon>Actinomycetes</taxon>
        <taxon>Micrococcales</taxon>
        <taxon>Microbacteriaceae</taxon>
        <taxon>Subtercola</taxon>
    </lineage>
</organism>
<keyword evidence="2" id="KW-0472">Membrane</keyword>
<dbReference type="RefSeq" id="WP_188673200.1">
    <property type="nucleotide sequence ID" value="NZ_BMGP01000001.1"/>
</dbReference>
<evidence type="ECO:0000256" key="2">
    <source>
        <dbReference type="SAM" id="Phobius"/>
    </source>
</evidence>